<dbReference type="EMBL" id="JAFMPK010000034">
    <property type="protein sequence ID" value="MBO0609118.1"/>
    <property type="molecule type" value="Genomic_DNA"/>
</dbReference>
<evidence type="ECO:0000313" key="1">
    <source>
        <dbReference type="EMBL" id="MBO0609118.1"/>
    </source>
</evidence>
<proteinExistence type="predicted"/>
<evidence type="ECO:0000313" key="2">
    <source>
        <dbReference type="Proteomes" id="UP000664617"/>
    </source>
</evidence>
<dbReference type="RefSeq" id="WP_207275071.1">
    <property type="nucleotide sequence ID" value="NZ_JAFMPK010000034.1"/>
</dbReference>
<accession>A0ABS3I9K6</accession>
<dbReference type="Proteomes" id="UP000664617">
    <property type="component" value="Unassembled WGS sequence"/>
</dbReference>
<name>A0ABS3I9K6_9MICO</name>
<protein>
    <submittedName>
        <fullName evidence="1">Uncharacterized protein</fullName>
    </submittedName>
</protein>
<reference evidence="2" key="1">
    <citation type="submission" date="2023-07" db="EMBL/GenBank/DDBJ databases">
        <title>Myceligenerans salitolerans sp. nov., a halotolerant actinomycete isolated from a salt lake in Xinjiang, China.</title>
        <authorList>
            <person name="Guan T."/>
        </authorList>
    </citation>
    <scope>NUCLEOTIDE SEQUENCE [LARGE SCALE GENOMIC DNA]</scope>
    <source>
        <strain evidence="2">XHU 5031</strain>
    </source>
</reference>
<gene>
    <name evidence="1" type="ORF">J0911_08740</name>
</gene>
<comment type="caution">
    <text evidence="1">The sequence shown here is derived from an EMBL/GenBank/DDBJ whole genome shotgun (WGS) entry which is preliminary data.</text>
</comment>
<sequence length="79" mass="8426">MGPAHIADVYVFAVHTTTQDELYDGLDIAKWHFYVLSGETVKATGQGSMRLSKVVRLGGQAVAWAGLRDAIGEVGSCSD</sequence>
<organism evidence="1 2">
    <name type="scientific">Myceligenerans salitolerans</name>
    <dbReference type="NCBI Taxonomy" id="1230528"/>
    <lineage>
        <taxon>Bacteria</taxon>
        <taxon>Bacillati</taxon>
        <taxon>Actinomycetota</taxon>
        <taxon>Actinomycetes</taxon>
        <taxon>Micrococcales</taxon>
        <taxon>Promicromonosporaceae</taxon>
        <taxon>Myceligenerans</taxon>
    </lineage>
</organism>
<keyword evidence="2" id="KW-1185">Reference proteome</keyword>